<dbReference type="KEGG" id="mlr:MELLADRAFT_59872"/>
<protein>
    <recommendedName>
        <fullName evidence="5">Secreted protein</fullName>
    </recommendedName>
</protein>
<reference evidence="4" key="1">
    <citation type="journal article" date="2011" name="Proc. Natl. Acad. Sci. U.S.A.">
        <title>Obligate biotrophy features unraveled by the genomic analysis of rust fungi.</title>
        <authorList>
            <person name="Duplessis S."/>
            <person name="Cuomo C.A."/>
            <person name="Lin Y.-C."/>
            <person name="Aerts A."/>
            <person name="Tisserant E."/>
            <person name="Veneault-Fourrey C."/>
            <person name="Joly D.L."/>
            <person name="Hacquard S."/>
            <person name="Amselem J."/>
            <person name="Cantarel B.L."/>
            <person name="Chiu R."/>
            <person name="Coutinho P.M."/>
            <person name="Feau N."/>
            <person name="Field M."/>
            <person name="Frey P."/>
            <person name="Gelhaye E."/>
            <person name="Goldberg J."/>
            <person name="Grabherr M.G."/>
            <person name="Kodira C.D."/>
            <person name="Kohler A."/>
            <person name="Kuees U."/>
            <person name="Lindquist E.A."/>
            <person name="Lucas S.M."/>
            <person name="Mago R."/>
            <person name="Mauceli E."/>
            <person name="Morin E."/>
            <person name="Murat C."/>
            <person name="Pangilinan J.L."/>
            <person name="Park R."/>
            <person name="Pearson M."/>
            <person name="Quesneville H."/>
            <person name="Rouhier N."/>
            <person name="Sakthikumar S."/>
            <person name="Salamov A.A."/>
            <person name="Schmutz J."/>
            <person name="Selles B."/>
            <person name="Shapiro H."/>
            <person name="Tanguay P."/>
            <person name="Tuskan G.A."/>
            <person name="Henrissat B."/>
            <person name="Van de Peer Y."/>
            <person name="Rouze P."/>
            <person name="Ellis J.G."/>
            <person name="Dodds P.N."/>
            <person name="Schein J.E."/>
            <person name="Zhong S."/>
            <person name="Hamelin R.C."/>
            <person name="Grigoriev I.V."/>
            <person name="Szabo L.J."/>
            <person name="Martin F."/>
        </authorList>
    </citation>
    <scope>NUCLEOTIDE SEQUENCE [LARGE SCALE GENOMIC DNA]</scope>
    <source>
        <strain evidence="4">98AG31 / pathotype 3-4-7</strain>
    </source>
</reference>
<dbReference type="Proteomes" id="UP000001072">
    <property type="component" value="Unassembled WGS sequence"/>
</dbReference>
<feature type="region of interest" description="Disordered" evidence="1">
    <location>
        <begin position="674"/>
        <end position="707"/>
    </location>
</feature>
<organism evidence="4">
    <name type="scientific">Melampsora larici-populina (strain 98AG31 / pathotype 3-4-7)</name>
    <name type="common">Poplar leaf rust fungus</name>
    <dbReference type="NCBI Taxonomy" id="747676"/>
    <lineage>
        <taxon>Eukaryota</taxon>
        <taxon>Fungi</taxon>
        <taxon>Dikarya</taxon>
        <taxon>Basidiomycota</taxon>
        <taxon>Pucciniomycotina</taxon>
        <taxon>Pucciniomycetes</taxon>
        <taxon>Pucciniales</taxon>
        <taxon>Melampsoraceae</taxon>
        <taxon>Melampsora</taxon>
    </lineage>
</organism>
<dbReference type="OrthoDB" id="10483831at2759"/>
<evidence type="ECO:0000313" key="3">
    <source>
        <dbReference type="EMBL" id="EGG11222.1"/>
    </source>
</evidence>
<evidence type="ECO:0000256" key="2">
    <source>
        <dbReference type="SAM" id="SignalP"/>
    </source>
</evidence>
<evidence type="ECO:0000313" key="4">
    <source>
        <dbReference type="Proteomes" id="UP000001072"/>
    </source>
</evidence>
<feature type="signal peptide" evidence="2">
    <location>
        <begin position="1"/>
        <end position="26"/>
    </location>
</feature>
<dbReference type="AlphaFoldDB" id="F4R938"/>
<evidence type="ECO:0008006" key="5">
    <source>
        <dbReference type="Google" id="ProtNLM"/>
    </source>
</evidence>
<dbReference type="HOGENOM" id="CLU_330391_0_0_1"/>
<dbReference type="RefSeq" id="XP_007405824.1">
    <property type="nucleotide sequence ID" value="XM_007405762.1"/>
</dbReference>
<feature type="compositionally biased region" description="Polar residues" evidence="1">
    <location>
        <begin position="695"/>
        <end position="707"/>
    </location>
</feature>
<evidence type="ECO:0000256" key="1">
    <source>
        <dbReference type="SAM" id="MobiDB-lite"/>
    </source>
</evidence>
<proteinExistence type="predicted"/>
<dbReference type="VEuPathDB" id="FungiDB:MELLADRAFT_59872"/>
<dbReference type="InParanoid" id="F4R938"/>
<feature type="compositionally biased region" description="Low complexity" evidence="1">
    <location>
        <begin position="72"/>
        <end position="89"/>
    </location>
</feature>
<keyword evidence="2" id="KW-0732">Signal</keyword>
<name>F4R938_MELLP</name>
<keyword evidence="4" id="KW-1185">Reference proteome</keyword>
<feature type="chain" id="PRO_5003320673" description="Secreted protein" evidence="2">
    <location>
        <begin position="27"/>
        <end position="888"/>
    </location>
</feature>
<feature type="compositionally biased region" description="Polar residues" evidence="1">
    <location>
        <begin position="114"/>
        <end position="146"/>
    </location>
</feature>
<gene>
    <name evidence="3" type="ORF">MELLADRAFT_59872</name>
</gene>
<dbReference type="GeneID" id="18929438"/>
<feature type="region of interest" description="Disordered" evidence="1">
    <location>
        <begin position="59"/>
        <end position="152"/>
    </location>
</feature>
<sequence>MEKQNIYFNLVILTLILVFCDLSVNGGKLTNEDEVEGILTQIESQIKYRNSAFNLARKPDRQIKETDELEANSRASSSSNLISDSNPNNQSPHHHHETADHLPPTPNQNTPNQLSSMSNQHSPDQSPSTSNLHSSKQLPSTSNIPSPSAPMSDLINQEVYHSIKTYDPNTKLDSLEPVDSKLLRKARTRLHLAYQSIKQTLNGPEHTDFIDQIRRNTLKSWSYILHVMKSADVNEVGIPTEFLKKVMEPVINRLILRDHNQILTFRYQGEAPVTRIVAIWAKFWRSLVNTDPKPILHDEYVTASMDWIINLILHKLPLDPDSVMHESSRDPTNIDLRVARFIVRPDGPDVLDKLVQDLFDINLQSHARQFYNVLIKYKEVSPSSLDYIMREADDQYRDHLFNQYKQFRQDQISLRCAASGLRRSDHQSGSDRISLGRSRHLPEKLRLLMIDHFSRMIINQLRSTLESRSPAFKQYSPFKTYLHKSYPEFIEYVTSTGKTSITLDRIIHTYLMPLRIWTTILRQMDPKVEVNLGQDMLRFLDLQVRKGIKEEIIYNWIYVIHLTFEELGLENRNLLHQVFIKKQVQDWTSGKGSLIPQAYLDVAKLKLVSNWLGNEVKSSFSRNHEILNIPPVPKFSASDAKKGFKDISSKSSFQKVSKSPPLPASPDSTLELVSKDQHLSTPSTSLQVEHLTPVPKNSNPNLELNSQEISPAPKKHSFFETSMPVPKNSNPNLELNSQEISPAPKKHSFFETSMPVPKNSNPSRESDPQGIPQAPARHPFFQNSRPGPAFSNLGSSSEDLHISQPSDSLQVIRNTPSPLSPVPRFSESSLEQFFEPTLKSRPITSFQVDKDQEKEIDGFLNDHDFGYDYDRSHLENLMKPSKRAKLHE</sequence>
<dbReference type="EMBL" id="GL883093">
    <property type="protein sequence ID" value="EGG11222.1"/>
    <property type="molecule type" value="Genomic_DNA"/>
</dbReference>
<accession>F4R938</accession>
<feature type="region of interest" description="Disordered" evidence="1">
    <location>
        <begin position="745"/>
        <end position="828"/>
    </location>
</feature>
<feature type="compositionally biased region" description="Polar residues" evidence="1">
    <location>
        <begin position="792"/>
        <end position="817"/>
    </location>
</feature>